<evidence type="ECO:0000313" key="3">
    <source>
        <dbReference type="Proteomes" id="UP000509704"/>
    </source>
</evidence>
<dbReference type="InterPro" id="IPR013216">
    <property type="entry name" value="Methyltransf_11"/>
</dbReference>
<sequence>MDVYVSNMCIHMVSDQIKFLKEAKRVLRKGGKIGLTVPCKEDGMMNLFISNMKKNDVLPPLPNNPWSLGSKNNMIKLLQENGFEVRYCWDDHFKLPYFNDDSIDFQINHGELKPFCEALALEKKNNLRNDIIQDFHEMKKNFIPLQMKLVSIVVVKAEKELRHMCRWY</sequence>
<dbReference type="AlphaFoldDB" id="A0A7H9AZD1"/>
<name>A0A7H9AZD1_ZYGMR</name>
<reference evidence="2 3" key="1">
    <citation type="submission" date="2020-07" db="EMBL/GenBank/DDBJ databases">
        <title>The yeast mating-type switching endonuclease HO is a domesticated member of an unorthodox homing genetic element family.</title>
        <authorList>
            <person name="Coughlan A.Y."/>
            <person name="Lombardi L."/>
            <person name="Braun-Galleani S."/>
            <person name="Martos A.R."/>
            <person name="Galeote V."/>
            <person name="Bigey F."/>
            <person name="Dequin S."/>
            <person name="Byrne K.P."/>
            <person name="Wolfe K.H."/>
        </authorList>
    </citation>
    <scope>NUCLEOTIDE SEQUENCE [LARGE SCALE GENOMIC DNA]</scope>
    <source>
        <strain evidence="2 3">NRRL Y-6702</strain>
    </source>
</reference>
<dbReference type="SUPFAM" id="SSF53335">
    <property type="entry name" value="S-adenosyl-L-methionine-dependent methyltransferases"/>
    <property type="match status" value="1"/>
</dbReference>
<keyword evidence="3" id="KW-1185">Reference proteome</keyword>
<evidence type="ECO:0000313" key="2">
    <source>
        <dbReference type="EMBL" id="QLG70952.1"/>
    </source>
</evidence>
<dbReference type="Proteomes" id="UP000509704">
    <property type="component" value="Chromosome 1"/>
</dbReference>
<dbReference type="Gene3D" id="3.40.50.150">
    <property type="entry name" value="Vaccinia Virus protein VP39"/>
    <property type="match status" value="1"/>
</dbReference>
<feature type="domain" description="Methyltransferase type 11" evidence="1">
    <location>
        <begin position="2"/>
        <end position="33"/>
    </location>
</feature>
<gene>
    <name evidence="2" type="ORF">HG535_0A08990</name>
</gene>
<dbReference type="KEGG" id="zmk:HG535_0A08990"/>
<dbReference type="EMBL" id="CP058604">
    <property type="protein sequence ID" value="QLG70952.1"/>
    <property type="molecule type" value="Genomic_DNA"/>
</dbReference>
<accession>A0A7H9AZD1</accession>
<dbReference type="GeneID" id="59234589"/>
<dbReference type="OrthoDB" id="66144at2759"/>
<organism evidence="2 3">
    <name type="scientific">Zygotorulaspora mrakii</name>
    <name type="common">Zygosaccharomyces mrakii</name>
    <dbReference type="NCBI Taxonomy" id="42260"/>
    <lineage>
        <taxon>Eukaryota</taxon>
        <taxon>Fungi</taxon>
        <taxon>Dikarya</taxon>
        <taxon>Ascomycota</taxon>
        <taxon>Saccharomycotina</taxon>
        <taxon>Saccharomycetes</taxon>
        <taxon>Saccharomycetales</taxon>
        <taxon>Saccharomycetaceae</taxon>
        <taxon>Zygotorulaspora</taxon>
    </lineage>
</organism>
<evidence type="ECO:0000259" key="1">
    <source>
        <dbReference type="Pfam" id="PF08241"/>
    </source>
</evidence>
<dbReference type="Pfam" id="PF08241">
    <property type="entry name" value="Methyltransf_11"/>
    <property type="match status" value="1"/>
</dbReference>
<dbReference type="RefSeq" id="XP_037142680.1">
    <property type="nucleotide sequence ID" value="XM_037286785.1"/>
</dbReference>
<protein>
    <recommendedName>
        <fullName evidence="1">Methyltransferase type 11 domain-containing protein</fullName>
    </recommendedName>
</protein>
<dbReference type="InterPro" id="IPR029063">
    <property type="entry name" value="SAM-dependent_MTases_sf"/>
</dbReference>
<proteinExistence type="predicted"/>
<dbReference type="GO" id="GO:0008757">
    <property type="term" value="F:S-adenosylmethionine-dependent methyltransferase activity"/>
    <property type="evidence" value="ECO:0007669"/>
    <property type="project" value="InterPro"/>
</dbReference>